<proteinExistence type="inferred from homology"/>
<organism evidence="2 3">
    <name type="scientific">Naegleria fowleri</name>
    <name type="common">Brain eating amoeba</name>
    <dbReference type="NCBI Taxonomy" id="5763"/>
    <lineage>
        <taxon>Eukaryota</taxon>
        <taxon>Discoba</taxon>
        <taxon>Heterolobosea</taxon>
        <taxon>Tetramitia</taxon>
        <taxon>Eutetramitia</taxon>
        <taxon>Vahlkampfiidae</taxon>
        <taxon>Naegleria</taxon>
    </lineage>
</organism>
<sequence length="73" mass="8550">MISNGSLIGVSMLLSLPLNAFFEWLIYWIPFYFEAKIIFLAWLIFKVNTNFGGAHFVYSCYIEPFLESREKSD</sequence>
<comment type="similarity">
    <text evidence="1">Belongs to the DP1 family.</text>
</comment>
<evidence type="ECO:0000313" key="2">
    <source>
        <dbReference type="EMBL" id="KAF0977091.1"/>
    </source>
</evidence>
<dbReference type="EMBL" id="VFQX01000035">
    <property type="protein sequence ID" value="KAF0977091.1"/>
    <property type="molecule type" value="Genomic_DNA"/>
</dbReference>
<dbReference type="VEuPathDB" id="AmoebaDB:NfTy_064710"/>
<keyword evidence="3" id="KW-1185">Reference proteome</keyword>
<comment type="subcellular location">
    <subcellularLocation>
        <location evidence="1">Membrane</location>
        <topology evidence="1">Multi-pass membrane protein</topology>
    </subcellularLocation>
</comment>
<reference evidence="2 3" key="1">
    <citation type="journal article" date="2019" name="Sci. Rep.">
        <title>Nanopore sequencing improves the draft genome of the human pathogenic amoeba Naegleria fowleri.</title>
        <authorList>
            <person name="Liechti N."/>
            <person name="Schurch N."/>
            <person name="Bruggmann R."/>
            <person name="Wittwer M."/>
        </authorList>
    </citation>
    <scope>NUCLEOTIDE SEQUENCE [LARGE SCALE GENOMIC DNA]</scope>
    <source>
        <strain evidence="2 3">ATCC 30894</strain>
    </source>
</reference>
<dbReference type="Pfam" id="PF03134">
    <property type="entry name" value="TB2_DP1_HVA22"/>
    <property type="match status" value="1"/>
</dbReference>
<dbReference type="InterPro" id="IPR004345">
    <property type="entry name" value="TB2_DP1_HVA22"/>
</dbReference>
<evidence type="ECO:0008006" key="4">
    <source>
        <dbReference type="Google" id="ProtNLM"/>
    </source>
</evidence>
<evidence type="ECO:0000313" key="3">
    <source>
        <dbReference type="Proteomes" id="UP000444721"/>
    </source>
</evidence>
<dbReference type="VEuPathDB" id="AmoebaDB:FDP41_003744"/>
<gene>
    <name evidence="2" type="ORF">FDP41_003744</name>
</gene>
<dbReference type="AlphaFoldDB" id="A0A6A5BS08"/>
<name>A0A6A5BS08_NAEFO</name>
<dbReference type="OrthoDB" id="434647at2759"/>
<accession>A0A6A5BS08</accession>
<dbReference type="GO" id="GO:0016020">
    <property type="term" value="C:membrane"/>
    <property type="evidence" value="ECO:0007669"/>
    <property type="project" value="UniProtKB-SubCell"/>
</dbReference>
<evidence type="ECO:0000256" key="1">
    <source>
        <dbReference type="RuleBase" id="RU362006"/>
    </source>
</evidence>
<comment type="caution">
    <text evidence="2">The sequence shown here is derived from an EMBL/GenBank/DDBJ whole genome shotgun (WGS) entry which is preliminary data.</text>
</comment>
<dbReference type="PANTHER" id="PTHR12300">
    <property type="entry name" value="HVA22-LIKE PROTEINS"/>
    <property type="match status" value="1"/>
</dbReference>
<dbReference type="GeneID" id="68110962"/>
<dbReference type="RefSeq" id="XP_044561804.1">
    <property type="nucleotide sequence ID" value="XM_044707082.1"/>
</dbReference>
<protein>
    <recommendedName>
        <fullName evidence="4">HVA22-like protein</fullName>
    </recommendedName>
</protein>
<dbReference type="Proteomes" id="UP000444721">
    <property type="component" value="Unassembled WGS sequence"/>
</dbReference>